<keyword evidence="1" id="KW-0418">Kinase</keyword>
<accession>A0A941HYS2</accession>
<proteinExistence type="predicted"/>
<dbReference type="InterPro" id="IPR027417">
    <property type="entry name" value="P-loop_NTPase"/>
</dbReference>
<organism evidence="1 2">
    <name type="scientific">Phycicoccus avicenniae</name>
    <dbReference type="NCBI Taxonomy" id="2828860"/>
    <lineage>
        <taxon>Bacteria</taxon>
        <taxon>Bacillati</taxon>
        <taxon>Actinomycetota</taxon>
        <taxon>Actinomycetes</taxon>
        <taxon>Micrococcales</taxon>
        <taxon>Intrasporangiaceae</taxon>
        <taxon>Phycicoccus</taxon>
    </lineage>
</organism>
<sequence length="192" mass="20762">MWFQVTDPADPAHVVAVLEALQDARPRCGATAVVAVDGPSGSGKTTLAKGLVDALGCPAVHMDEIYPGWDGLADAVPLLVDQVLAPLSRGLPGRYRTWDWEDHRWGPSRDVPVTPLLVVEGCASSVGAAGGYAAVRVWVEADRDERMRRGLARDGETFRPHWERWAAQEAALFGADGTRERADVVLDTRVAR</sequence>
<dbReference type="GO" id="GO:0016301">
    <property type="term" value="F:kinase activity"/>
    <property type="evidence" value="ECO:0007669"/>
    <property type="project" value="UniProtKB-KW"/>
</dbReference>
<dbReference type="Gene3D" id="3.40.50.300">
    <property type="entry name" value="P-loop containing nucleotide triphosphate hydrolases"/>
    <property type="match status" value="1"/>
</dbReference>
<dbReference type="RefSeq" id="WP_211601323.1">
    <property type="nucleotide sequence ID" value="NZ_JAGSNF010000003.1"/>
</dbReference>
<protein>
    <submittedName>
        <fullName evidence="1">(D)CMP kinase</fullName>
    </submittedName>
</protein>
<evidence type="ECO:0000313" key="1">
    <source>
        <dbReference type="EMBL" id="MBR7742160.1"/>
    </source>
</evidence>
<dbReference type="SUPFAM" id="SSF52540">
    <property type="entry name" value="P-loop containing nucleoside triphosphate hydrolases"/>
    <property type="match status" value="1"/>
</dbReference>
<keyword evidence="2" id="KW-1185">Reference proteome</keyword>
<dbReference type="EMBL" id="JAGSNF010000003">
    <property type="protein sequence ID" value="MBR7742160.1"/>
    <property type="molecule type" value="Genomic_DNA"/>
</dbReference>
<gene>
    <name evidence="1" type="ORF">KC207_02485</name>
</gene>
<dbReference type="AlphaFoldDB" id="A0A941HYS2"/>
<reference evidence="1" key="1">
    <citation type="submission" date="2021-04" db="EMBL/GenBank/DDBJ databases">
        <title>Phycicoccus avicenniae sp. nov., a novel endophytic actinomycetes isolated from branch of Avicennia mariana.</title>
        <authorList>
            <person name="Tuo L."/>
        </authorList>
    </citation>
    <scope>NUCLEOTIDE SEQUENCE</scope>
    <source>
        <strain evidence="1">BSK3Z-2</strain>
    </source>
</reference>
<name>A0A941HYS2_9MICO</name>
<dbReference type="Proteomes" id="UP000677016">
    <property type="component" value="Unassembled WGS sequence"/>
</dbReference>
<comment type="caution">
    <text evidence="1">The sequence shown here is derived from an EMBL/GenBank/DDBJ whole genome shotgun (WGS) entry which is preliminary data.</text>
</comment>
<evidence type="ECO:0000313" key="2">
    <source>
        <dbReference type="Proteomes" id="UP000677016"/>
    </source>
</evidence>
<keyword evidence="1" id="KW-0808">Transferase</keyword>